<accession>A0A6J5ND21</accession>
<feature type="region of interest" description="Disordered" evidence="1">
    <location>
        <begin position="47"/>
        <end position="69"/>
    </location>
</feature>
<proteinExistence type="predicted"/>
<dbReference type="EMBL" id="LR798343">
    <property type="protein sequence ID" value="CAB5225327.1"/>
    <property type="molecule type" value="Genomic_DNA"/>
</dbReference>
<name>A0A6J5ND21_9CAUD</name>
<evidence type="ECO:0000256" key="1">
    <source>
        <dbReference type="SAM" id="MobiDB-lite"/>
    </source>
</evidence>
<organism evidence="2">
    <name type="scientific">uncultured Caudovirales phage</name>
    <dbReference type="NCBI Taxonomy" id="2100421"/>
    <lineage>
        <taxon>Viruses</taxon>
        <taxon>Duplodnaviria</taxon>
        <taxon>Heunggongvirae</taxon>
        <taxon>Uroviricota</taxon>
        <taxon>Caudoviricetes</taxon>
        <taxon>Peduoviridae</taxon>
        <taxon>Maltschvirus</taxon>
        <taxon>Maltschvirus maltsch</taxon>
    </lineage>
</organism>
<protein>
    <submittedName>
        <fullName evidence="2">Uncharacterized protein</fullName>
    </submittedName>
</protein>
<reference evidence="2" key="1">
    <citation type="submission" date="2020-04" db="EMBL/GenBank/DDBJ databases">
        <authorList>
            <person name="Chiriac C."/>
            <person name="Salcher M."/>
            <person name="Ghai R."/>
            <person name="Kavagutti S V."/>
        </authorList>
    </citation>
    <scope>NUCLEOTIDE SEQUENCE</scope>
</reference>
<dbReference type="EMBL" id="LR796648">
    <property type="protein sequence ID" value="CAB4156989.1"/>
    <property type="molecule type" value="Genomic_DNA"/>
</dbReference>
<gene>
    <name evidence="2" type="ORF">UFOVP675_17</name>
    <name evidence="3" type="ORF">UFOVP747_13</name>
</gene>
<evidence type="ECO:0000313" key="3">
    <source>
        <dbReference type="EMBL" id="CAB5225327.1"/>
    </source>
</evidence>
<evidence type="ECO:0000313" key="2">
    <source>
        <dbReference type="EMBL" id="CAB4156989.1"/>
    </source>
</evidence>
<sequence>MSENLRVEALRLAVQSVGTMGFAHNGDAAGKMIVDRASDFLVFLSPSAAGSEGQGHRPRRGCRSEADRG</sequence>